<dbReference type="Proteomes" id="UP000813462">
    <property type="component" value="Unassembled WGS sequence"/>
</dbReference>
<dbReference type="GO" id="GO:0006508">
    <property type="term" value="P:proteolysis"/>
    <property type="evidence" value="ECO:0007669"/>
    <property type="project" value="InterPro"/>
</dbReference>
<dbReference type="Pfam" id="PF00656">
    <property type="entry name" value="Peptidase_C14"/>
    <property type="match status" value="1"/>
</dbReference>
<dbReference type="Gene3D" id="3.40.50.12660">
    <property type="match status" value="2"/>
</dbReference>
<dbReference type="EMBL" id="JAEACU010000011">
    <property type="protein sequence ID" value="KAH7515047.1"/>
    <property type="molecule type" value="Genomic_DNA"/>
</dbReference>
<dbReference type="InterPro" id="IPR029030">
    <property type="entry name" value="Caspase-like_dom_sf"/>
</dbReference>
<dbReference type="InterPro" id="IPR050452">
    <property type="entry name" value="Metacaspase"/>
</dbReference>
<comment type="caution">
    <text evidence="3">The sequence shown here is derived from an EMBL/GenBank/DDBJ whole genome shotgun (WGS) entry which is preliminary data.</text>
</comment>
<dbReference type="GO" id="GO:0005737">
    <property type="term" value="C:cytoplasm"/>
    <property type="evidence" value="ECO:0007669"/>
    <property type="project" value="TreeGrafter"/>
</dbReference>
<dbReference type="OrthoDB" id="3223806at2759"/>
<dbReference type="PANTHER" id="PTHR48104:SF30">
    <property type="entry name" value="METACASPASE-1"/>
    <property type="match status" value="1"/>
</dbReference>
<dbReference type="AlphaFoldDB" id="A0A978UJR6"/>
<dbReference type="PANTHER" id="PTHR48104">
    <property type="entry name" value="METACASPASE-4"/>
    <property type="match status" value="1"/>
</dbReference>
<evidence type="ECO:0000259" key="2">
    <source>
        <dbReference type="Pfam" id="PF00656"/>
    </source>
</evidence>
<proteinExistence type="inferred from homology"/>
<evidence type="ECO:0000313" key="4">
    <source>
        <dbReference type="Proteomes" id="UP000813462"/>
    </source>
</evidence>
<accession>A0A978UJR6</accession>
<dbReference type="GO" id="GO:0004197">
    <property type="term" value="F:cysteine-type endopeptidase activity"/>
    <property type="evidence" value="ECO:0007669"/>
    <property type="project" value="InterPro"/>
</dbReference>
<name>A0A978UJR6_ZIZJJ</name>
<evidence type="ECO:0000313" key="3">
    <source>
        <dbReference type="EMBL" id="KAH7515047.1"/>
    </source>
</evidence>
<dbReference type="InterPro" id="IPR011600">
    <property type="entry name" value="Pept_C14_caspase"/>
</dbReference>
<feature type="domain" description="Peptidase C14 caspase" evidence="2">
    <location>
        <begin position="3"/>
        <end position="412"/>
    </location>
</feature>
<sequence length="427" mass="47397">MGRKALLIGCNYPGTTVELNGCVNDVYQMKKCLLDRYGFSDDNITVLIDTDDSCTQPTGKNIYDALTRLVQSAEPGDILFIHYSGHGSRFPLEIGEDDETGYDECLVPCDMNFIFDDDLRDIVDQVPEGCSITIVSDSCHSGGLIGGAKEQIGESTERHEQYQRNGYGYGGPRGQYYVEFKDRGIRFPSEMRYYNLWREHEEEKDQNEIGYFRHGHMKSIALPLPTLIDILNEKTGKPDIDVGNLRSTLFEVFGDEVSPKVKKFMKEYNMRKENKPLNCINGAAGAYLGMVGSKARELTKLRRKLEIKADLYNAKHALATQVVEGGVDGTGKQRHELLPKGGLLFSGCQTFQISGDVVPSGKDVVPCGAFSHAIQTIIAESGGQITNRELVLKATKFLKSKGLDQQPGLYCNDDHVDASFLCCPSII</sequence>
<dbReference type="SUPFAM" id="SSF52129">
    <property type="entry name" value="Caspase-like"/>
    <property type="match status" value="1"/>
</dbReference>
<protein>
    <recommendedName>
        <fullName evidence="2">Peptidase C14 caspase domain-containing protein</fullName>
    </recommendedName>
</protein>
<organism evidence="3 4">
    <name type="scientific">Ziziphus jujuba var. spinosa</name>
    <dbReference type="NCBI Taxonomy" id="714518"/>
    <lineage>
        <taxon>Eukaryota</taxon>
        <taxon>Viridiplantae</taxon>
        <taxon>Streptophyta</taxon>
        <taxon>Embryophyta</taxon>
        <taxon>Tracheophyta</taxon>
        <taxon>Spermatophyta</taxon>
        <taxon>Magnoliopsida</taxon>
        <taxon>eudicotyledons</taxon>
        <taxon>Gunneridae</taxon>
        <taxon>Pentapetalae</taxon>
        <taxon>rosids</taxon>
        <taxon>fabids</taxon>
        <taxon>Rosales</taxon>
        <taxon>Rhamnaceae</taxon>
        <taxon>Paliureae</taxon>
        <taxon>Ziziphus</taxon>
    </lineage>
</organism>
<comment type="similarity">
    <text evidence="1">Belongs to the peptidase C14B family.</text>
</comment>
<evidence type="ECO:0000256" key="1">
    <source>
        <dbReference type="ARBA" id="ARBA00009005"/>
    </source>
</evidence>
<gene>
    <name evidence="3" type="ORF">FEM48_Zijuj11G0154600</name>
</gene>
<reference evidence="3" key="1">
    <citation type="journal article" date="2021" name="Front. Plant Sci.">
        <title>Chromosome-Scale Genome Assembly for Chinese Sour Jujube and Insights Into Its Genome Evolution and Domestication Signature.</title>
        <authorList>
            <person name="Shen L.-Y."/>
            <person name="Luo H."/>
            <person name="Wang X.-L."/>
            <person name="Wang X.-M."/>
            <person name="Qiu X.-J."/>
            <person name="Liu H."/>
            <person name="Zhou S.-S."/>
            <person name="Jia K.-H."/>
            <person name="Nie S."/>
            <person name="Bao Y.-T."/>
            <person name="Zhang R.-G."/>
            <person name="Yun Q.-Z."/>
            <person name="Chai Y.-H."/>
            <person name="Lu J.-Y."/>
            <person name="Li Y."/>
            <person name="Zhao S.-W."/>
            <person name="Mao J.-F."/>
            <person name="Jia S.-G."/>
            <person name="Mao Y.-M."/>
        </authorList>
    </citation>
    <scope>NUCLEOTIDE SEQUENCE</scope>
    <source>
        <strain evidence="3">AT0</strain>
        <tissue evidence="3">Leaf</tissue>
    </source>
</reference>